<feature type="region of interest" description="Disordered" evidence="1">
    <location>
        <begin position="127"/>
        <end position="165"/>
    </location>
</feature>
<keyword evidence="3" id="KW-0456">Lyase</keyword>
<dbReference type="VEuPathDB" id="ToxoDB:TGMAS_242880B"/>
<dbReference type="GO" id="GO:0004633">
    <property type="term" value="F:phosphopantothenoylcysteine decarboxylase activity"/>
    <property type="evidence" value="ECO:0007669"/>
    <property type="project" value="UniProtKB-EC"/>
</dbReference>
<dbReference type="GO" id="GO:0071513">
    <property type="term" value="C:phosphopantothenoylcysteine decarboxylase complex"/>
    <property type="evidence" value="ECO:0007669"/>
    <property type="project" value="TreeGrafter"/>
</dbReference>
<dbReference type="EC" id="4.1.1.36" evidence="3"/>
<proteinExistence type="predicted"/>
<name>A0A086Q2A7_TOXGO</name>
<feature type="domain" description="SSD" evidence="2">
    <location>
        <begin position="35"/>
        <end position="71"/>
    </location>
</feature>
<gene>
    <name evidence="3" type="ORF">TGMAS_242880B</name>
</gene>
<feature type="compositionally biased region" description="Polar residues" evidence="1">
    <location>
        <begin position="149"/>
        <end position="165"/>
    </location>
</feature>
<dbReference type="PROSITE" id="PS50156">
    <property type="entry name" value="SSD"/>
    <property type="match status" value="1"/>
</dbReference>
<evidence type="ECO:0000259" key="2">
    <source>
        <dbReference type="PROSITE" id="PS50156"/>
    </source>
</evidence>
<organism evidence="3 4">
    <name type="scientific">Toxoplasma gondii MAS</name>
    <dbReference type="NCBI Taxonomy" id="943118"/>
    <lineage>
        <taxon>Eukaryota</taxon>
        <taxon>Sar</taxon>
        <taxon>Alveolata</taxon>
        <taxon>Apicomplexa</taxon>
        <taxon>Conoidasida</taxon>
        <taxon>Coccidia</taxon>
        <taxon>Eucoccidiorida</taxon>
        <taxon>Eimeriorina</taxon>
        <taxon>Sarcocystidae</taxon>
        <taxon>Toxoplasma</taxon>
    </lineage>
</organism>
<dbReference type="Gene3D" id="3.40.50.1950">
    <property type="entry name" value="Flavin prenyltransferase-like"/>
    <property type="match status" value="1"/>
</dbReference>
<dbReference type="AlphaFoldDB" id="A0A086Q2A7"/>
<dbReference type="OrthoDB" id="1532798at2759"/>
<dbReference type="EMBL" id="AEXC02002246">
    <property type="protein sequence ID" value="KFH06739.1"/>
    <property type="molecule type" value="Genomic_DNA"/>
</dbReference>
<dbReference type="PANTHER" id="PTHR14359:SF6">
    <property type="entry name" value="PHOSPHOPANTOTHENOYLCYSTEINE DECARBOXYLASE"/>
    <property type="match status" value="1"/>
</dbReference>
<sequence>MYFSAEKMGRCFCHCTSKRQLAREDLSRPLRQFSGTLHVLPGITRFCMQTCVARAWDFEKPFVVFPAMNSLMWKHPLSAHQLSILRSFGVKVVDPVEKTLACGDTGVGALPPPRSVAAEIFRVVSPAPGPLSEKEREENGRLRGDTETDCSQSDASACSMQTQRF</sequence>
<dbReference type="InterPro" id="IPR036551">
    <property type="entry name" value="Flavin_trans-like"/>
</dbReference>
<evidence type="ECO:0000256" key="1">
    <source>
        <dbReference type="SAM" id="MobiDB-lite"/>
    </source>
</evidence>
<dbReference type="GO" id="GO:0015937">
    <property type="term" value="P:coenzyme A biosynthetic process"/>
    <property type="evidence" value="ECO:0007669"/>
    <property type="project" value="TreeGrafter"/>
</dbReference>
<dbReference type="InterPro" id="IPR000731">
    <property type="entry name" value="SSD"/>
</dbReference>
<protein>
    <submittedName>
        <fullName evidence="3">Flavoprotein</fullName>
        <ecNumber evidence="3">4.1.1.36</ecNumber>
    </submittedName>
</protein>
<accession>A0A086Q2A7</accession>
<reference evidence="3 4" key="1">
    <citation type="submission" date="2014-04" db="EMBL/GenBank/DDBJ databases">
        <authorList>
            <person name="Sibley D."/>
            <person name="Venepally P."/>
            <person name="Karamycheva S."/>
            <person name="Hadjithomas M."/>
            <person name="Khan A."/>
            <person name="Brunk B."/>
            <person name="Roos D."/>
            <person name="Caler E."/>
            <person name="Lorenzi H."/>
        </authorList>
    </citation>
    <scope>NUCLEOTIDE SEQUENCE [LARGE SCALE GENOMIC DNA]</scope>
    <source>
        <strain evidence="3 4">MAS</strain>
    </source>
</reference>
<dbReference type="Proteomes" id="UP000028821">
    <property type="component" value="Unassembled WGS sequence"/>
</dbReference>
<feature type="compositionally biased region" description="Basic and acidic residues" evidence="1">
    <location>
        <begin position="132"/>
        <end position="146"/>
    </location>
</feature>
<evidence type="ECO:0000313" key="3">
    <source>
        <dbReference type="EMBL" id="KFH06739.1"/>
    </source>
</evidence>
<dbReference type="SUPFAM" id="SSF52507">
    <property type="entry name" value="Homo-oligomeric flavin-containing Cys decarboxylases, HFCD"/>
    <property type="match status" value="1"/>
</dbReference>
<comment type="caution">
    <text evidence="3">The sequence shown here is derived from an EMBL/GenBank/DDBJ whole genome shotgun (WGS) entry which is preliminary data.</text>
</comment>
<evidence type="ECO:0000313" key="4">
    <source>
        <dbReference type="Proteomes" id="UP000028821"/>
    </source>
</evidence>
<dbReference type="PANTHER" id="PTHR14359">
    <property type="entry name" value="HOMO-OLIGOMERIC FLAVIN CONTAINING CYS DECARBOXYLASE FAMILY"/>
    <property type="match status" value="1"/>
</dbReference>
<dbReference type="GO" id="GO:0010181">
    <property type="term" value="F:FMN binding"/>
    <property type="evidence" value="ECO:0007669"/>
    <property type="project" value="TreeGrafter"/>
</dbReference>